<reference evidence="2" key="1">
    <citation type="journal article" date="2022" name="Mol. Ecol. Resour.">
        <title>The genomes of chicory, endive, great burdock and yacon provide insights into Asteraceae palaeo-polyploidization history and plant inulin production.</title>
        <authorList>
            <person name="Fan W."/>
            <person name="Wang S."/>
            <person name="Wang H."/>
            <person name="Wang A."/>
            <person name="Jiang F."/>
            <person name="Liu H."/>
            <person name="Zhao H."/>
            <person name="Xu D."/>
            <person name="Zhang Y."/>
        </authorList>
    </citation>
    <scope>NUCLEOTIDE SEQUENCE [LARGE SCALE GENOMIC DNA]</scope>
    <source>
        <strain evidence="2">cv. Punajuju</strain>
    </source>
</reference>
<comment type="caution">
    <text evidence="1">The sequence shown here is derived from an EMBL/GenBank/DDBJ whole genome shotgun (WGS) entry which is preliminary data.</text>
</comment>
<dbReference type="Proteomes" id="UP001055811">
    <property type="component" value="Linkage Group LG05"/>
</dbReference>
<accession>A0ACB9CU85</accession>
<gene>
    <name evidence="1" type="ORF">L2E82_27909</name>
</gene>
<reference evidence="1 2" key="2">
    <citation type="journal article" date="2022" name="Mol. Ecol. Resour.">
        <title>The genomes of chicory, endive, great burdock and yacon provide insights into Asteraceae paleo-polyploidization history and plant inulin production.</title>
        <authorList>
            <person name="Fan W."/>
            <person name="Wang S."/>
            <person name="Wang H."/>
            <person name="Wang A."/>
            <person name="Jiang F."/>
            <person name="Liu H."/>
            <person name="Zhao H."/>
            <person name="Xu D."/>
            <person name="Zhang Y."/>
        </authorList>
    </citation>
    <scope>NUCLEOTIDE SEQUENCE [LARGE SCALE GENOMIC DNA]</scope>
    <source>
        <strain evidence="2">cv. Punajuju</strain>
        <tissue evidence="1">Leaves</tissue>
    </source>
</reference>
<proteinExistence type="predicted"/>
<protein>
    <submittedName>
        <fullName evidence="1">Uncharacterized protein</fullName>
    </submittedName>
</protein>
<dbReference type="EMBL" id="CM042013">
    <property type="protein sequence ID" value="KAI3737894.1"/>
    <property type="molecule type" value="Genomic_DNA"/>
</dbReference>
<sequence>MQNIYQKRRPPIEELSKRIKELEDAHARLKQQMLKFMISGYHRKTSNLISSRRGTSQHSAHNLTEADYFNIFQSIDRPIHITDSKKLCSNQAWENLYGYTAAEVQGKKYLDLFIEPRDIPIANDVMPRILKGECWTGECPDKTKRGETFVIIGSSKPFRDENGTIIGAITATTGQRSYRQIRLGAPTKIASGNLRPDHNKHSLSCSACSSMVKETKARIDRILSSNLPGYFDSKTGPFCCHWFHSDQEDEYGLRMSAKVKNQQWVTNSVSHDNKALGPWSLFMLDCIPCSMARIGMFPSLPR</sequence>
<evidence type="ECO:0000313" key="1">
    <source>
        <dbReference type="EMBL" id="KAI3737894.1"/>
    </source>
</evidence>
<keyword evidence="2" id="KW-1185">Reference proteome</keyword>
<evidence type="ECO:0000313" key="2">
    <source>
        <dbReference type="Proteomes" id="UP001055811"/>
    </source>
</evidence>
<organism evidence="1 2">
    <name type="scientific">Cichorium intybus</name>
    <name type="common">Chicory</name>
    <dbReference type="NCBI Taxonomy" id="13427"/>
    <lineage>
        <taxon>Eukaryota</taxon>
        <taxon>Viridiplantae</taxon>
        <taxon>Streptophyta</taxon>
        <taxon>Embryophyta</taxon>
        <taxon>Tracheophyta</taxon>
        <taxon>Spermatophyta</taxon>
        <taxon>Magnoliopsida</taxon>
        <taxon>eudicotyledons</taxon>
        <taxon>Gunneridae</taxon>
        <taxon>Pentapetalae</taxon>
        <taxon>asterids</taxon>
        <taxon>campanulids</taxon>
        <taxon>Asterales</taxon>
        <taxon>Asteraceae</taxon>
        <taxon>Cichorioideae</taxon>
        <taxon>Cichorieae</taxon>
        <taxon>Cichoriinae</taxon>
        <taxon>Cichorium</taxon>
    </lineage>
</organism>
<name>A0ACB9CU85_CICIN</name>